<evidence type="ECO:0000313" key="1">
    <source>
        <dbReference type="EMBL" id="CAG8674184.1"/>
    </source>
</evidence>
<feature type="non-terminal residue" evidence="1">
    <location>
        <position position="279"/>
    </location>
</feature>
<sequence length="279" mass="32682">MTNNINMNFSSDSSINIFNKKENAFMTHNILIISTTHYLSSSILSEDPIDLKQKQQSDSEFNHDTDKNNKSTEYIIQNVEYNNDGEIIRQYFLCENSSDHHFKKKANTTYQREKESKKSDLSKAHEYLERFFEDEYDALQALLETIINIVNQKNILEIWQHFLSIFKMSSNAKFDIKLVFKCWYTDPMQTSNSLLIIGTIREQSMITETNQVMSIREADIFQSSIHANITQKQEYVHSFGVAKSRLKFAIENSLVDEFIELITRFIENHTGINANQWIL</sequence>
<organism evidence="1 2">
    <name type="scientific">Racocetra persica</name>
    <dbReference type="NCBI Taxonomy" id="160502"/>
    <lineage>
        <taxon>Eukaryota</taxon>
        <taxon>Fungi</taxon>
        <taxon>Fungi incertae sedis</taxon>
        <taxon>Mucoromycota</taxon>
        <taxon>Glomeromycotina</taxon>
        <taxon>Glomeromycetes</taxon>
        <taxon>Diversisporales</taxon>
        <taxon>Gigasporaceae</taxon>
        <taxon>Racocetra</taxon>
    </lineage>
</organism>
<keyword evidence="2" id="KW-1185">Reference proteome</keyword>
<dbReference type="EMBL" id="CAJVQC010016194">
    <property type="protein sequence ID" value="CAG8674184.1"/>
    <property type="molecule type" value="Genomic_DNA"/>
</dbReference>
<gene>
    <name evidence="1" type="ORF">RPERSI_LOCUS8815</name>
</gene>
<accession>A0ACA9NTH9</accession>
<protein>
    <submittedName>
        <fullName evidence="1">7100_t:CDS:1</fullName>
    </submittedName>
</protein>
<evidence type="ECO:0000313" key="2">
    <source>
        <dbReference type="Proteomes" id="UP000789920"/>
    </source>
</evidence>
<proteinExistence type="predicted"/>
<comment type="caution">
    <text evidence="1">The sequence shown here is derived from an EMBL/GenBank/DDBJ whole genome shotgun (WGS) entry which is preliminary data.</text>
</comment>
<dbReference type="Proteomes" id="UP000789920">
    <property type="component" value="Unassembled WGS sequence"/>
</dbReference>
<reference evidence="1" key="1">
    <citation type="submission" date="2021-06" db="EMBL/GenBank/DDBJ databases">
        <authorList>
            <person name="Kallberg Y."/>
            <person name="Tangrot J."/>
            <person name="Rosling A."/>
        </authorList>
    </citation>
    <scope>NUCLEOTIDE SEQUENCE</scope>
    <source>
        <strain evidence="1">MA461A</strain>
    </source>
</reference>
<name>A0ACA9NTH9_9GLOM</name>